<dbReference type="Proteomes" id="UP000003191">
    <property type="component" value="Unassembled WGS sequence"/>
</dbReference>
<reference evidence="1 2" key="1">
    <citation type="submission" date="2010-02" db="EMBL/GenBank/DDBJ databases">
        <authorList>
            <person name="Weinstock G."/>
            <person name="Sodergren E."/>
            <person name="Clifton S."/>
            <person name="Fulton L."/>
            <person name="Fulton B."/>
            <person name="Courtney L."/>
            <person name="Fronick C."/>
            <person name="Harrison M."/>
            <person name="Strong C."/>
            <person name="Farmer C."/>
            <person name="Delahaunty K."/>
            <person name="Markovic C."/>
            <person name="Hall O."/>
            <person name="Minx P."/>
            <person name="Tomlinson C."/>
            <person name="Mitreva M."/>
            <person name="Nelson J."/>
            <person name="Hou S."/>
            <person name="Wollam A."/>
            <person name="Pepin K.H."/>
            <person name="Johnson M."/>
            <person name="Bhonagiri V."/>
            <person name="Zhang X."/>
            <person name="Suruliraj S."/>
            <person name="Warren W."/>
            <person name="Chinwalla A."/>
            <person name="Mardis E.R."/>
            <person name="Wilson R.K."/>
        </authorList>
    </citation>
    <scope>NUCLEOTIDE SEQUENCE [LARGE SCALE GENOMIC DNA]</scope>
    <source>
        <strain evidence="1 2">DSM 20213</strain>
    </source>
</reference>
<dbReference type="EMBL" id="ACCG02000016">
    <property type="protein sequence ID" value="EFE88221.1"/>
    <property type="molecule type" value="Genomic_DNA"/>
</dbReference>
<accession>D4BS08</accession>
<gene>
    <name evidence="1" type="ORF">BIFBRE_04899</name>
</gene>
<protein>
    <submittedName>
        <fullName evidence="1">Uncharacterized protein</fullName>
    </submittedName>
</protein>
<sequence length="60" mass="6913">MGATVYCNLLVPVYPDYPSASVFGIPALNSLMRKRLHSMTSVYVKWTISVFQTQYARRFH</sequence>
<name>D4BS08_BIFBR</name>
<proteinExistence type="predicted"/>
<dbReference type="AlphaFoldDB" id="D4BS08"/>
<dbReference type="HOGENOM" id="CLU_2932021_0_0_11"/>
<evidence type="ECO:0000313" key="1">
    <source>
        <dbReference type="EMBL" id="EFE88221.1"/>
    </source>
</evidence>
<comment type="caution">
    <text evidence="1">The sequence shown here is derived from an EMBL/GenBank/DDBJ whole genome shotgun (WGS) entry which is preliminary data.</text>
</comment>
<keyword evidence="2" id="KW-1185">Reference proteome</keyword>
<organism evidence="1 2">
    <name type="scientific">Bifidobacterium breve DSM 20213 = JCM 1192</name>
    <dbReference type="NCBI Taxonomy" id="518634"/>
    <lineage>
        <taxon>Bacteria</taxon>
        <taxon>Bacillati</taxon>
        <taxon>Actinomycetota</taxon>
        <taxon>Actinomycetes</taxon>
        <taxon>Bifidobacteriales</taxon>
        <taxon>Bifidobacteriaceae</taxon>
        <taxon>Bifidobacterium</taxon>
    </lineage>
</organism>
<evidence type="ECO:0000313" key="2">
    <source>
        <dbReference type="Proteomes" id="UP000003191"/>
    </source>
</evidence>